<keyword evidence="2" id="KW-1185">Reference proteome</keyword>
<evidence type="ECO:0000313" key="2">
    <source>
        <dbReference type="Proteomes" id="UP000324629"/>
    </source>
</evidence>
<dbReference type="EMBL" id="QNGE01000317">
    <property type="protein sequence ID" value="KAA3680933.1"/>
    <property type="molecule type" value="Genomic_DNA"/>
</dbReference>
<protein>
    <submittedName>
        <fullName evidence="1">Uncharacterized protein</fullName>
    </submittedName>
</protein>
<dbReference type="AlphaFoldDB" id="A0A5J4NZG2"/>
<comment type="caution">
    <text evidence="1">The sequence shown here is derived from an EMBL/GenBank/DDBJ whole genome shotgun (WGS) entry which is preliminary data.</text>
</comment>
<dbReference type="Proteomes" id="UP000324629">
    <property type="component" value="Unassembled WGS sequence"/>
</dbReference>
<sequence>MEGHQGAAHVFASKEFEFWVLKRMVTVRWGSVSQRSSRRTLISEIIGFLEHSLQNVITNKMKEVTLNSPQGIFGVTLIVEVAFSVECTEMVVCDRKLMNTLPAFICFIPFDRYSSYTRNSFGSICDSSLQRLNRPFELRAPRINRLTNIIAVTAAGELRKYLRDKTVKGHSVAVPLTPYHRPGDREANALSCYYAPVLC</sequence>
<proteinExistence type="predicted"/>
<evidence type="ECO:0000313" key="1">
    <source>
        <dbReference type="EMBL" id="KAA3680933.1"/>
    </source>
</evidence>
<gene>
    <name evidence="1" type="ORF">DEA37_0002585</name>
</gene>
<reference evidence="1 2" key="1">
    <citation type="journal article" date="2019" name="Gigascience">
        <title>Whole-genome sequence of the oriental lung fluke Paragonimus westermani.</title>
        <authorList>
            <person name="Oey H."/>
            <person name="Zakrzewski M."/>
            <person name="Narain K."/>
            <person name="Devi K.R."/>
            <person name="Agatsuma T."/>
            <person name="Nawaratna S."/>
            <person name="Gobert G.N."/>
            <person name="Jones M.K."/>
            <person name="Ragan M.A."/>
            <person name="McManus D.P."/>
            <person name="Krause L."/>
        </authorList>
    </citation>
    <scope>NUCLEOTIDE SEQUENCE [LARGE SCALE GENOMIC DNA]</scope>
    <source>
        <strain evidence="1 2">IND2009</strain>
    </source>
</reference>
<accession>A0A5J4NZG2</accession>
<organism evidence="1 2">
    <name type="scientific">Paragonimus westermani</name>
    <dbReference type="NCBI Taxonomy" id="34504"/>
    <lineage>
        <taxon>Eukaryota</taxon>
        <taxon>Metazoa</taxon>
        <taxon>Spiralia</taxon>
        <taxon>Lophotrochozoa</taxon>
        <taxon>Platyhelminthes</taxon>
        <taxon>Trematoda</taxon>
        <taxon>Digenea</taxon>
        <taxon>Plagiorchiida</taxon>
        <taxon>Troglotremata</taxon>
        <taxon>Troglotrematidae</taxon>
        <taxon>Paragonimus</taxon>
    </lineage>
</organism>
<name>A0A5J4NZG2_9TREM</name>